<evidence type="ECO:0008006" key="4">
    <source>
        <dbReference type="Google" id="ProtNLM"/>
    </source>
</evidence>
<keyword evidence="1" id="KW-1133">Transmembrane helix</keyword>
<feature type="transmembrane region" description="Helical" evidence="1">
    <location>
        <begin position="6"/>
        <end position="26"/>
    </location>
</feature>
<name>A0A498D7N1_9BACI</name>
<evidence type="ECO:0000313" key="3">
    <source>
        <dbReference type="Proteomes" id="UP000270219"/>
    </source>
</evidence>
<evidence type="ECO:0000256" key="1">
    <source>
        <dbReference type="SAM" id="Phobius"/>
    </source>
</evidence>
<sequence length="102" mass="12085">MILDVFIAILRVLYVLIFFGAMFISLRFEWGREGKDERGRAIANKSYGIIFPLLPLGWFSIELINDYIQPISYETYKLLIWFLLTGLFIFHAINLMVLKRNY</sequence>
<feature type="transmembrane region" description="Helical" evidence="1">
    <location>
        <begin position="47"/>
        <end position="68"/>
    </location>
</feature>
<dbReference type="AlphaFoldDB" id="A0A498D7N1"/>
<dbReference type="EMBL" id="RCHR01000007">
    <property type="protein sequence ID" value="RLL41807.1"/>
    <property type="molecule type" value="Genomic_DNA"/>
</dbReference>
<proteinExistence type="predicted"/>
<comment type="caution">
    <text evidence="2">The sequence shown here is derived from an EMBL/GenBank/DDBJ whole genome shotgun (WGS) entry which is preliminary data.</text>
</comment>
<organism evidence="2 3">
    <name type="scientific">Oceanobacillus piezotolerans</name>
    <dbReference type="NCBI Taxonomy" id="2448030"/>
    <lineage>
        <taxon>Bacteria</taxon>
        <taxon>Bacillati</taxon>
        <taxon>Bacillota</taxon>
        <taxon>Bacilli</taxon>
        <taxon>Bacillales</taxon>
        <taxon>Bacillaceae</taxon>
        <taxon>Oceanobacillus</taxon>
    </lineage>
</organism>
<keyword evidence="3" id="KW-1185">Reference proteome</keyword>
<dbReference type="Proteomes" id="UP000270219">
    <property type="component" value="Unassembled WGS sequence"/>
</dbReference>
<gene>
    <name evidence="2" type="ORF">D8M04_17225</name>
</gene>
<keyword evidence="1" id="KW-0812">Transmembrane</keyword>
<protein>
    <recommendedName>
        <fullName evidence="4">DUF2178 domain-containing protein</fullName>
    </recommendedName>
</protein>
<accession>A0A498D7N1</accession>
<feature type="transmembrane region" description="Helical" evidence="1">
    <location>
        <begin position="80"/>
        <end position="98"/>
    </location>
</feature>
<evidence type="ECO:0000313" key="2">
    <source>
        <dbReference type="EMBL" id="RLL41807.1"/>
    </source>
</evidence>
<keyword evidence="1" id="KW-0472">Membrane</keyword>
<reference evidence="2 3" key="1">
    <citation type="submission" date="2018-10" db="EMBL/GenBank/DDBJ databases">
        <title>Oceanobacillus sp. YLB-02 draft genome.</title>
        <authorList>
            <person name="Yu L."/>
        </authorList>
    </citation>
    <scope>NUCLEOTIDE SEQUENCE [LARGE SCALE GENOMIC DNA]</scope>
    <source>
        <strain evidence="2 3">YLB-02</strain>
    </source>
</reference>